<gene>
    <name evidence="2" type="ORF">MQN93_00600</name>
</gene>
<organism evidence="2 3">
    <name type="scientific">Streptomyces spinosisporus</name>
    <dbReference type="NCBI Taxonomy" id="2927582"/>
    <lineage>
        <taxon>Bacteria</taxon>
        <taxon>Bacillati</taxon>
        <taxon>Actinomycetota</taxon>
        <taxon>Actinomycetes</taxon>
        <taxon>Kitasatosporales</taxon>
        <taxon>Streptomycetaceae</taxon>
        <taxon>Streptomyces</taxon>
    </lineage>
</organism>
<evidence type="ECO:0000313" key="3">
    <source>
        <dbReference type="Proteomes" id="UP001165270"/>
    </source>
</evidence>
<keyword evidence="3" id="KW-1185">Reference proteome</keyword>
<proteinExistence type="predicted"/>
<dbReference type="Proteomes" id="UP001165270">
    <property type="component" value="Unassembled WGS sequence"/>
</dbReference>
<name>A0ABS9X810_9ACTN</name>
<evidence type="ECO:0000256" key="1">
    <source>
        <dbReference type="SAM" id="MobiDB-lite"/>
    </source>
</evidence>
<dbReference type="EMBL" id="JALDAX010000001">
    <property type="protein sequence ID" value="MCI3238213.1"/>
    <property type="molecule type" value="Genomic_DNA"/>
</dbReference>
<feature type="region of interest" description="Disordered" evidence="1">
    <location>
        <begin position="1"/>
        <end position="31"/>
    </location>
</feature>
<accession>A0ABS9X810</accession>
<evidence type="ECO:0008006" key="4">
    <source>
        <dbReference type="Google" id="ProtNLM"/>
    </source>
</evidence>
<evidence type="ECO:0000313" key="2">
    <source>
        <dbReference type="EMBL" id="MCI3238213.1"/>
    </source>
</evidence>
<reference evidence="2" key="1">
    <citation type="submission" date="2022-03" db="EMBL/GenBank/DDBJ databases">
        <title>Streptomyces 7R015 and 7R016 isolated from Barleria lupulina in Thailand.</title>
        <authorList>
            <person name="Kanchanasin P."/>
            <person name="Phongsopitanun W."/>
            <person name="Tanasupawat S."/>
        </authorList>
    </citation>
    <scope>NUCLEOTIDE SEQUENCE</scope>
    <source>
        <strain evidence="2">7R016</strain>
    </source>
</reference>
<protein>
    <recommendedName>
        <fullName evidence="4">CopG family transcriptional regulator</fullName>
    </recommendedName>
</protein>
<comment type="caution">
    <text evidence="2">The sequence shown here is derived from an EMBL/GenBank/DDBJ whole genome shotgun (WGS) entry which is preliminary data.</text>
</comment>
<dbReference type="RefSeq" id="WP_242707829.1">
    <property type="nucleotide sequence ID" value="NZ_JALDAX010000001.1"/>
</dbReference>
<feature type="compositionally biased region" description="Polar residues" evidence="1">
    <location>
        <begin position="18"/>
        <end position="28"/>
    </location>
</feature>
<sequence>MSTHEKSRPLGKGGSPENDASNVTSQDTAVFVPPAGGKDCSTYYVRLCDGLAERLEDLANRRGVLLEDLAAELIEDGLIRASLTESLLTSWEARS</sequence>